<dbReference type="NCBIfam" id="NF008323">
    <property type="entry name" value="PRK11114.1-1"/>
    <property type="match status" value="1"/>
</dbReference>
<organism evidence="16 17">
    <name type="scientific">Legionella antarctica</name>
    <dbReference type="NCBI Taxonomy" id="2708020"/>
    <lineage>
        <taxon>Bacteria</taxon>
        <taxon>Pseudomonadati</taxon>
        <taxon>Pseudomonadota</taxon>
        <taxon>Gammaproteobacteria</taxon>
        <taxon>Legionellales</taxon>
        <taxon>Legionellaceae</taxon>
        <taxon>Legionella</taxon>
    </lineage>
</organism>
<evidence type="ECO:0000256" key="3">
    <source>
        <dbReference type="ARBA" id="ARBA00005186"/>
    </source>
</evidence>
<evidence type="ECO:0000256" key="12">
    <source>
        <dbReference type="ARBA" id="ARBA00022989"/>
    </source>
</evidence>
<dbReference type="PANTHER" id="PTHR39083">
    <property type="entry name" value="CYCLIC DI-GMP-BINDING PROTEIN"/>
    <property type="match status" value="1"/>
</dbReference>
<evidence type="ECO:0000256" key="4">
    <source>
        <dbReference type="ARBA" id="ARBA00010714"/>
    </source>
</evidence>
<keyword evidence="11 15" id="KW-0135">Cellulose biosynthesis</keyword>
<gene>
    <name evidence="16" type="primary">bcsB</name>
    <name evidence="16" type="ORF">TUM19329_30350</name>
</gene>
<evidence type="ECO:0000256" key="11">
    <source>
        <dbReference type="ARBA" id="ARBA00022916"/>
    </source>
</evidence>
<dbReference type="InterPro" id="IPR003920">
    <property type="entry name" value="Cell_synth_B"/>
</dbReference>
<dbReference type="GO" id="GO:0030244">
    <property type="term" value="P:cellulose biosynthetic process"/>
    <property type="evidence" value="ECO:0007669"/>
    <property type="project" value="UniProtKB-KW"/>
</dbReference>
<dbReference type="KEGG" id="lant:TUM19329_30350"/>
<dbReference type="GO" id="GO:0005886">
    <property type="term" value="C:plasma membrane"/>
    <property type="evidence" value="ECO:0007669"/>
    <property type="project" value="UniProtKB-SubCell"/>
</dbReference>
<evidence type="ECO:0000256" key="8">
    <source>
        <dbReference type="ARBA" id="ARBA00022519"/>
    </source>
</evidence>
<dbReference type="Pfam" id="PF03170">
    <property type="entry name" value="BcsB"/>
    <property type="match status" value="1"/>
</dbReference>
<evidence type="ECO:0000256" key="1">
    <source>
        <dbReference type="ARBA" id="ARBA00002057"/>
    </source>
</evidence>
<dbReference type="NCBIfam" id="NF008325">
    <property type="entry name" value="PRK11114.1-3"/>
    <property type="match status" value="1"/>
</dbReference>
<evidence type="ECO:0000256" key="13">
    <source>
        <dbReference type="ARBA" id="ARBA00023136"/>
    </source>
</evidence>
<keyword evidence="12 15" id="KW-1133">Transmembrane helix</keyword>
<dbReference type="AlphaFoldDB" id="A0A6F8T7L2"/>
<dbReference type="Gene3D" id="2.60.120.260">
    <property type="entry name" value="Galactose-binding domain-like"/>
    <property type="match status" value="2"/>
</dbReference>
<evidence type="ECO:0000256" key="6">
    <source>
        <dbReference type="ARBA" id="ARBA00021844"/>
    </source>
</evidence>
<reference evidence="16" key="1">
    <citation type="journal article" date="2020" name="Microbiol. Resour. Announc.">
        <title>Complete Genome Sequence of Novel Psychrotolerant Legionella Strain TUM19329, Isolated from Antarctic Lake Sediment.</title>
        <authorList>
            <person name="Shimada S."/>
            <person name="Nakai R."/>
            <person name="Aoki K."/>
            <person name="Shimoeda N."/>
            <person name="Ohno G."/>
            <person name="Miyazaki Y."/>
            <person name="Kudoh S."/>
            <person name="Imura S."/>
            <person name="Watanabe K."/>
            <person name="Ishii Y."/>
            <person name="Tateda K."/>
        </authorList>
    </citation>
    <scope>NUCLEOTIDE SEQUENCE [LARGE SCALE GENOMIC DNA]</scope>
    <source>
        <strain evidence="16">TUM19329</strain>
    </source>
</reference>
<dbReference type="EMBL" id="AP022839">
    <property type="protein sequence ID" value="BCA96674.1"/>
    <property type="molecule type" value="Genomic_DNA"/>
</dbReference>
<dbReference type="Proteomes" id="UP000502894">
    <property type="component" value="Chromosome"/>
</dbReference>
<comment type="pathway">
    <text evidence="3 15">Glycan metabolism; bacterial cellulose biosynthesis.</text>
</comment>
<dbReference type="GO" id="GO:0006011">
    <property type="term" value="P:UDP-alpha-D-glucose metabolic process"/>
    <property type="evidence" value="ECO:0007669"/>
    <property type="project" value="InterPro"/>
</dbReference>
<comment type="function">
    <text evidence="1 15">Binds the cellulose synthase activator, bis-(3'-5') cyclic diguanylic acid (c-di-GMP).</text>
</comment>
<name>A0A6F8T7L2_9GAMM</name>
<evidence type="ECO:0000256" key="10">
    <source>
        <dbReference type="ARBA" id="ARBA00022692"/>
    </source>
</evidence>
<evidence type="ECO:0000256" key="15">
    <source>
        <dbReference type="RuleBase" id="RU365021"/>
    </source>
</evidence>
<evidence type="ECO:0000256" key="14">
    <source>
        <dbReference type="ARBA" id="ARBA00033444"/>
    </source>
</evidence>
<keyword evidence="17" id="KW-1185">Reference proteome</keyword>
<accession>A0A6F8T7L2</accession>
<keyword evidence="7 15" id="KW-1003">Cell membrane</keyword>
<feature type="transmembrane region" description="Helical" evidence="15">
    <location>
        <begin position="710"/>
        <end position="731"/>
    </location>
</feature>
<keyword evidence="10 15" id="KW-0812">Transmembrane</keyword>
<evidence type="ECO:0000256" key="9">
    <source>
        <dbReference type="ARBA" id="ARBA00022636"/>
    </source>
</evidence>
<evidence type="ECO:0000256" key="7">
    <source>
        <dbReference type="ARBA" id="ARBA00022475"/>
    </source>
</evidence>
<protein>
    <recommendedName>
        <fullName evidence="6 15">Cyclic di-GMP-binding protein</fullName>
    </recommendedName>
    <alternativeName>
        <fullName evidence="14 15">Cellulose synthase regulatory subunit</fullName>
    </alternativeName>
</protein>
<evidence type="ECO:0000256" key="2">
    <source>
        <dbReference type="ARBA" id="ARBA00004377"/>
    </source>
</evidence>
<keyword evidence="13 15" id="KW-0472">Membrane</keyword>
<sequence length="744" mass="82846">MITISLLAQTASAVSSEPKKQSVTTPAADAVAPSRRMQIFFNQNALSQKNFTITGLNPEKTTEFTVRRDEIISQAQVNLQFTPSPSLIPIQSQLKVYLNEELMQVISLTAEQLGKSNNVLVPIDPRYINDFNRLRLQLIGHYNAVCENPANSTLWIDISKSSFIDLTIQTLPLKKNLAHFPEPFIDPLDNRPLNLPMVFSGQPDLMQQRAAAILASWFGTKARWRGQSFPALFNKLPERNAIVFVTNKERPDFLKNYPTVNAPKIEMIDHPDNPFIKLLVISGRDNNDLIMAVKGIATGTILFRGQSVTIDKIENLAPRKPYDAPFWVHTDRPTTFAELQQFKEQLQTSGFDPAPISLPFTLPPDLFLYGSPGINVALNYRYTIPPALSSSHLNISLNNYFVKSYPLLLTPDRESKFLGMWSLQNLIGSAKKFTIPVLDLGTNNQMVFEFAYVNVIGGGNTEGRCESFTLIKNYASIDGNSTIDFSNYYHYMAMPDLNAFANAGFPFSRLADLAQTSILISKQPLAIEVTTLLNVIGNIGSQTGYPALALTLTDDWSKIKNTDTDILIIGTIPSDLYKDSNVNLLLDKTKSRVNKPFRQNELPAFPVQANNAAVNDQAVVSSDGIMSAIIGLQSPYYKQRSIVALLADSPRGFELLNETLTKKDLLGRVFGSVAVIRESGVTSLQVGSVYYIGHLPWYIQVWLTLKKHPISLALGAVLVAIILTFMLWHALTAISRRRLKKMDD</sequence>
<comment type="subunit">
    <text evidence="5 15">Tightly associated with the cellulose synthase catalytic subunit.</text>
</comment>
<evidence type="ECO:0000256" key="5">
    <source>
        <dbReference type="ARBA" id="ARBA00011437"/>
    </source>
</evidence>
<dbReference type="PRINTS" id="PR01440">
    <property type="entry name" value="CELLSNTHASEB"/>
</dbReference>
<comment type="subcellular location">
    <subcellularLocation>
        <location evidence="2">Cell inner membrane</location>
        <topology evidence="2">Single-pass membrane protein</topology>
    </subcellularLocation>
</comment>
<keyword evidence="9 15" id="KW-0973">c-di-GMP</keyword>
<proteinExistence type="inferred from homology"/>
<evidence type="ECO:0000313" key="16">
    <source>
        <dbReference type="EMBL" id="BCA96674.1"/>
    </source>
</evidence>
<dbReference type="PANTHER" id="PTHR39083:SF1">
    <property type="entry name" value="CYCLIC DI-GMP-BINDING PROTEIN"/>
    <property type="match status" value="1"/>
</dbReference>
<evidence type="ECO:0000313" key="17">
    <source>
        <dbReference type="Proteomes" id="UP000502894"/>
    </source>
</evidence>
<dbReference type="UniPathway" id="UPA00694"/>
<dbReference type="InterPro" id="IPR018513">
    <property type="entry name" value="Cell_synthase_bac"/>
</dbReference>
<comment type="similarity">
    <text evidence="4 15">Belongs to the AcsB/BcsB family.</text>
</comment>
<keyword evidence="8 15" id="KW-0997">Cell inner membrane</keyword>